<dbReference type="EMBL" id="KE123980">
    <property type="protein sequence ID" value="EPB86861.1"/>
    <property type="molecule type" value="Genomic_DNA"/>
</dbReference>
<reference evidence="3" key="1">
    <citation type="submission" date="2013-05" db="EMBL/GenBank/DDBJ databases">
        <title>The Genome sequence of Mucor circinelloides f. circinelloides 1006PhL.</title>
        <authorList>
            <consortium name="The Broad Institute Genomics Platform"/>
            <person name="Cuomo C."/>
            <person name="Earl A."/>
            <person name="Findley K."/>
            <person name="Lee S.C."/>
            <person name="Walker B."/>
            <person name="Young S."/>
            <person name="Zeng Q."/>
            <person name="Gargeya S."/>
            <person name="Fitzgerald M."/>
            <person name="Haas B."/>
            <person name="Abouelleil A."/>
            <person name="Allen A.W."/>
            <person name="Alvarado L."/>
            <person name="Arachchi H.M."/>
            <person name="Berlin A.M."/>
            <person name="Chapman S.B."/>
            <person name="Gainer-Dewar J."/>
            <person name="Goldberg J."/>
            <person name="Griggs A."/>
            <person name="Gujja S."/>
            <person name="Hansen M."/>
            <person name="Howarth C."/>
            <person name="Imamovic A."/>
            <person name="Ireland A."/>
            <person name="Larimer J."/>
            <person name="McCowan C."/>
            <person name="Murphy C."/>
            <person name="Pearson M."/>
            <person name="Poon T.W."/>
            <person name="Priest M."/>
            <person name="Roberts A."/>
            <person name="Saif S."/>
            <person name="Shea T."/>
            <person name="Sisk P."/>
            <person name="Sykes S."/>
            <person name="Wortman J."/>
            <person name="Nusbaum C."/>
            <person name="Birren B."/>
        </authorList>
    </citation>
    <scope>NUCLEOTIDE SEQUENCE [LARGE SCALE GENOMIC DNA]</scope>
    <source>
        <strain evidence="3">1006PhL</strain>
    </source>
</reference>
<dbReference type="AlphaFoldDB" id="S2J9P0"/>
<organism evidence="2 3">
    <name type="scientific">Mucor circinelloides f. circinelloides (strain 1006PhL)</name>
    <name type="common">Mucormycosis agent</name>
    <name type="synonym">Calyptromyces circinelloides</name>
    <dbReference type="NCBI Taxonomy" id="1220926"/>
    <lineage>
        <taxon>Eukaryota</taxon>
        <taxon>Fungi</taxon>
        <taxon>Fungi incertae sedis</taxon>
        <taxon>Mucoromycota</taxon>
        <taxon>Mucoromycotina</taxon>
        <taxon>Mucoromycetes</taxon>
        <taxon>Mucorales</taxon>
        <taxon>Mucorineae</taxon>
        <taxon>Mucoraceae</taxon>
        <taxon>Mucor</taxon>
    </lineage>
</organism>
<dbReference type="Proteomes" id="UP000014254">
    <property type="component" value="Unassembled WGS sequence"/>
</dbReference>
<protein>
    <submittedName>
        <fullName evidence="2">Uncharacterized protein</fullName>
    </submittedName>
</protein>
<feature type="compositionally biased region" description="Polar residues" evidence="1">
    <location>
        <begin position="1"/>
        <end position="11"/>
    </location>
</feature>
<dbReference type="OrthoDB" id="10310240at2759"/>
<sequence>MLVNAMNSNEEQLGLNKYQKRRLINPTPPEKSINNDTSAEIPQIDPTEDDFFQDSGQDTETSEVLSDYDFRVFNMDEDQTVDAMKTVTDNNGG</sequence>
<evidence type="ECO:0000313" key="2">
    <source>
        <dbReference type="EMBL" id="EPB86861.1"/>
    </source>
</evidence>
<accession>S2J9P0</accession>
<keyword evidence="3" id="KW-1185">Reference proteome</keyword>
<evidence type="ECO:0000256" key="1">
    <source>
        <dbReference type="SAM" id="MobiDB-lite"/>
    </source>
</evidence>
<dbReference type="InParanoid" id="S2J9P0"/>
<name>S2J9P0_MUCC1</name>
<feature type="region of interest" description="Disordered" evidence="1">
    <location>
        <begin position="1"/>
        <end position="62"/>
    </location>
</feature>
<dbReference type="VEuPathDB" id="FungiDB:HMPREF1544_06386"/>
<evidence type="ECO:0000313" key="3">
    <source>
        <dbReference type="Proteomes" id="UP000014254"/>
    </source>
</evidence>
<gene>
    <name evidence="2" type="ORF">HMPREF1544_06386</name>
</gene>
<proteinExistence type="predicted"/>